<dbReference type="EMBL" id="JAPUUL010000202">
    <property type="protein sequence ID" value="KAJ8131946.1"/>
    <property type="molecule type" value="Genomic_DNA"/>
</dbReference>
<comment type="caution">
    <text evidence="1">The sequence shown here is derived from an EMBL/GenBank/DDBJ whole genome shotgun (WGS) entry which is preliminary data.</text>
</comment>
<keyword evidence="2" id="KW-1185">Reference proteome</keyword>
<gene>
    <name evidence="1" type="ORF">O1611_g1675</name>
</gene>
<evidence type="ECO:0000313" key="1">
    <source>
        <dbReference type="EMBL" id="KAJ8131946.1"/>
    </source>
</evidence>
<evidence type="ECO:0000313" key="2">
    <source>
        <dbReference type="Proteomes" id="UP001153332"/>
    </source>
</evidence>
<proteinExistence type="predicted"/>
<reference evidence="1" key="1">
    <citation type="submission" date="2022-12" db="EMBL/GenBank/DDBJ databases">
        <title>Genome Sequence of Lasiodiplodia mahajangana.</title>
        <authorList>
            <person name="Buettner E."/>
        </authorList>
    </citation>
    <scope>NUCLEOTIDE SEQUENCE</scope>
    <source>
        <strain evidence="1">VT137</strain>
    </source>
</reference>
<protein>
    <submittedName>
        <fullName evidence="1">Uncharacterized protein</fullName>
    </submittedName>
</protein>
<name>A0ACC2JWP1_9PEZI</name>
<organism evidence="1 2">
    <name type="scientific">Lasiodiplodia mahajangana</name>
    <dbReference type="NCBI Taxonomy" id="1108764"/>
    <lineage>
        <taxon>Eukaryota</taxon>
        <taxon>Fungi</taxon>
        <taxon>Dikarya</taxon>
        <taxon>Ascomycota</taxon>
        <taxon>Pezizomycotina</taxon>
        <taxon>Dothideomycetes</taxon>
        <taxon>Dothideomycetes incertae sedis</taxon>
        <taxon>Botryosphaeriales</taxon>
        <taxon>Botryosphaeriaceae</taxon>
        <taxon>Lasiodiplodia</taxon>
    </lineage>
</organism>
<accession>A0ACC2JWP1</accession>
<sequence length="627" mass="70607">MGDQFDKLTVYTSEAARASAGAQLRELASSGWKPFGHGSTLDGASLVEKSKHEPVAFNLIQKLLNTCIDSLRSLIRAIRSTDEASRDALMLTRAAETLALWGDRHQVFNGTLDKTLSKSKKIRRMTVLSLISIALSIRPDLRHTLLGETKLKSDSVARDGEVLPRLPLLLYMLYGLDHDNGFEVDIEVDVEEEGDSSNEEDDSNSSGGEYDDLKQCLEELDSYIRCLVDLDSVLLNPVLDPEAIERTKPEPEPEPQPQQSTSLDKHHQFYLRIKDMFNDVSEDIANHLGRASFRRYQQLSEMREKAAHERERELDGEELVQNPLDVQAVVKSSRTSNLETETLHDSGLGASIRTKSVYAESALSSNVSAMGDGKHSTFPSLTKEAKAGIPFDCGACGRSIVVTKSRLWKRHLIEDLKPYLAWIHHMERNHASSELVAEFTCPFCFETTDGETHGILSHVSKHLEVISTISLSRNDPHDEMASDDDSVSNTTAEGITAESMRFVCPFVANDPTGNHNHTCSIPWFNVDGVKEHLYRAHSTPHHQCARCLKAFKNDNALRRHYTGCPKPIQVARPSYQMTRDQETTLRQRKRGHKSLTEEEKWRQMYAVLFPEAQRSPYPFIEGYLDLY</sequence>
<dbReference type="Proteomes" id="UP001153332">
    <property type="component" value="Unassembled WGS sequence"/>
</dbReference>